<evidence type="ECO:0000259" key="2">
    <source>
        <dbReference type="Pfam" id="PF02541"/>
    </source>
</evidence>
<dbReference type="InterPro" id="IPR043129">
    <property type="entry name" value="ATPase_NBD"/>
</dbReference>
<dbReference type="InterPro" id="IPR003607">
    <property type="entry name" value="HD/PDEase_dom"/>
</dbReference>
<dbReference type="SUPFAM" id="SSF109604">
    <property type="entry name" value="HD-domain/PDEase-like"/>
    <property type="match status" value="1"/>
</dbReference>
<dbReference type="CDD" id="cd24052">
    <property type="entry name" value="ASKHA_NBD_HpPPX-GppA-like"/>
    <property type="match status" value="1"/>
</dbReference>
<dbReference type="Pfam" id="PF02541">
    <property type="entry name" value="Ppx-GppA"/>
    <property type="match status" value="1"/>
</dbReference>
<dbReference type="Pfam" id="PF21447">
    <property type="entry name" value="Ppx-GppA_III"/>
    <property type="match status" value="1"/>
</dbReference>
<feature type="domain" description="Ppx/GppA phosphatase C-terminal" evidence="3">
    <location>
        <begin position="343"/>
        <end position="500"/>
    </location>
</feature>
<dbReference type="GO" id="GO:0016462">
    <property type="term" value="F:pyrophosphatase activity"/>
    <property type="evidence" value="ECO:0007669"/>
    <property type="project" value="TreeGrafter"/>
</dbReference>
<feature type="domain" description="Ppx/GppA phosphatase N-terminal" evidence="2">
    <location>
        <begin position="64"/>
        <end position="332"/>
    </location>
</feature>
<evidence type="ECO:0000313" key="4">
    <source>
        <dbReference type="EMBL" id="CAB4336255.1"/>
    </source>
</evidence>
<protein>
    <submittedName>
        <fullName evidence="4">Unannotated protein</fullName>
    </submittedName>
</protein>
<accession>A0A6J5Z0H5</accession>
<dbReference type="AlphaFoldDB" id="A0A6J5Z0H5"/>
<name>A0A6J5Z0H5_9ZZZZ</name>
<dbReference type="SUPFAM" id="SSF53067">
    <property type="entry name" value="Actin-like ATPase domain"/>
    <property type="match status" value="2"/>
</dbReference>
<dbReference type="Gene3D" id="3.30.420.40">
    <property type="match status" value="1"/>
</dbReference>
<dbReference type="Gene3D" id="3.30.420.150">
    <property type="entry name" value="Exopolyphosphatase. Domain 2"/>
    <property type="match status" value="1"/>
</dbReference>
<evidence type="ECO:0000259" key="3">
    <source>
        <dbReference type="Pfam" id="PF21447"/>
    </source>
</evidence>
<evidence type="ECO:0000256" key="1">
    <source>
        <dbReference type="ARBA" id="ARBA00022801"/>
    </source>
</evidence>
<dbReference type="PANTHER" id="PTHR30005">
    <property type="entry name" value="EXOPOLYPHOSPHATASE"/>
    <property type="match status" value="1"/>
</dbReference>
<sequence length="533" mass="57589">MATEGDSRLAVIDLGSNSFRLVVFESHSAVASRERRLSSFWRAEDAEPPLGAWWRRTDEIYEPVRILAGGGKTGELTERGQERALATIDVFAQFCAASKLPADEIEAVATSAIRDASNADSVLARARDELGLQIRVLSPEEEAHYGYLAAINSTDLQSGTVLDLGGGSLQLISVRDRVAQSLASWPLGAVRMTERFLPTDGTASAKAIGKLRAHIAGELASADWLTSGGPRIVGIGGTVRNLAAAIQRAEGIAEFGVQGFTIKRSHLDQLIERLAGMEPAERGRVAGIKPARGDIILAGAIVVSEVLEVGGFKGIEVTEAGLREGIFFERLLAERDEPRFEDVRRASVQNLAAQYDPHATHTRHVESLALGLFDQLGAAGLHARSDDERELLSAACLLHDIGVAVDYDDHHKHSRYLVLNAGLPGFSPREVALIGQIIRYHRKGMPSLGPFAGLMKDGDAELLDRCSVLLRLAEDLERSRDQLVTETRASVNGKSVSLELVADGPAEVPRWAVSREGELFERAFGRQLEVAPA</sequence>
<dbReference type="InterPro" id="IPR030673">
    <property type="entry name" value="PyroPPase_GppA_Ppx"/>
</dbReference>
<dbReference type="InterPro" id="IPR003695">
    <property type="entry name" value="Ppx_GppA_N"/>
</dbReference>
<dbReference type="PIRSF" id="PIRSF001267">
    <property type="entry name" value="Pyrophosphatase_GppA_Ppx"/>
    <property type="match status" value="1"/>
</dbReference>
<organism evidence="4">
    <name type="scientific">freshwater metagenome</name>
    <dbReference type="NCBI Taxonomy" id="449393"/>
    <lineage>
        <taxon>unclassified sequences</taxon>
        <taxon>metagenomes</taxon>
        <taxon>ecological metagenomes</taxon>
    </lineage>
</organism>
<keyword evidence="1" id="KW-0378">Hydrolase</keyword>
<dbReference type="InterPro" id="IPR050273">
    <property type="entry name" value="GppA/Ppx_hydrolase"/>
</dbReference>
<dbReference type="InterPro" id="IPR048950">
    <property type="entry name" value="Ppx_GppA_C"/>
</dbReference>
<dbReference type="PANTHER" id="PTHR30005:SF0">
    <property type="entry name" value="RETROGRADE REGULATION PROTEIN 2"/>
    <property type="match status" value="1"/>
</dbReference>
<dbReference type="Gene3D" id="1.10.3210.10">
    <property type="entry name" value="Hypothetical protein af1432"/>
    <property type="match status" value="1"/>
</dbReference>
<proteinExistence type="predicted"/>
<reference evidence="4" key="1">
    <citation type="submission" date="2020-05" db="EMBL/GenBank/DDBJ databases">
        <authorList>
            <person name="Chiriac C."/>
            <person name="Salcher M."/>
            <person name="Ghai R."/>
            <person name="Kavagutti S V."/>
        </authorList>
    </citation>
    <scope>NUCLEOTIDE SEQUENCE</scope>
</reference>
<dbReference type="EMBL" id="CAESAN010000009">
    <property type="protein sequence ID" value="CAB4336255.1"/>
    <property type="molecule type" value="Genomic_DNA"/>
</dbReference>
<gene>
    <name evidence="4" type="ORF">UFOPK3547_00200</name>
</gene>
<dbReference type="CDD" id="cd00077">
    <property type="entry name" value="HDc"/>
    <property type="match status" value="1"/>
</dbReference>